<proteinExistence type="predicted"/>
<dbReference type="Pfam" id="PF24443">
    <property type="entry name" value="DUF7562"/>
    <property type="match status" value="1"/>
</dbReference>
<dbReference type="RefSeq" id="WP_054584979.1">
    <property type="nucleotide sequence ID" value="NZ_LGUC01000002.1"/>
</dbReference>
<dbReference type="OrthoDB" id="165365at2157"/>
<evidence type="ECO:0000313" key="2">
    <source>
        <dbReference type="Proteomes" id="UP000050535"/>
    </source>
</evidence>
<organism evidence="1 2">
    <name type="scientific">Halolamina pelagica</name>
    <dbReference type="NCBI Taxonomy" id="699431"/>
    <lineage>
        <taxon>Archaea</taxon>
        <taxon>Methanobacteriati</taxon>
        <taxon>Methanobacteriota</taxon>
        <taxon>Stenosarchaea group</taxon>
        <taxon>Halobacteria</taxon>
        <taxon>Halobacteriales</taxon>
        <taxon>Haloferacaceae</taxon>
    </lineage>
</organism>
<keyword evidence="2" id="KW-1185">Reference proteome</keyword>
<evidence type="ECO:0000313" key="1">
    <source>
        <dbReference type="EMBL" id="KPN29238.1"/>
    </source>
</evidence>
<sequence>MRGATPFAENSSPEVTCIACGEKFDEDDTYEYDKYGDQWCRQGKEFERVCKPCYRENCRRTRDGLEKALIAADAGRTDRETFLQQFCELMAEGSEREQKER</sequence>
<dbReference type="STRING" id="699431.SY89_03472"/>
<dbReference type="AlphaFoldDB" id="A0A0P7HXX7"/>
<gene>
    <name evidence="1" type="ORF">SY89_03472</name>
</gene>
<dbReference type="Proteomes" id="UP000050535">
    <property type="component" value="Unassembled WGS sequence"/>
</dbReference>
<dbReference type="EMBL" id="LGUC01000002">
    <property type="protein sequence ID" value="KPN29238.1"/>
    <property type="molecule type" value="Genomic_DNA"/>
</dbReference>
<dbReference type="InterPro" id="IPR055984">
    <property type="entry name" value="DUF7562"/>
</dbReference>
<accession>A0A0P7HXX7</accession>
<comment type="caution">
    <text evidence="1">The sequence shown here is derived from an EMBL/GenBank/DDBJ whole genome shotgun (WGS) entry which is preliminary data.</text>
</comment>
<reference evidence="2" key="1">
    <citation type="submission" date="2013-11" db="EMBL/GenBank/DDBJ databases">
        <authorList>
            <person name="Hoang H.T."/>
            <person name="Killian M.L."/>
            <person name="Madson D.M."/>
            <person name="Arruda P.H.E."/>
            <person name="Sun D."/>
            <person name="Schwartz K.J."/>
            <person name="Yoon K."/>
        </authorList>
    </citation>
    <scope>NUCLEOTIDE SEQUENCE [LARGE SCALE GENOMIC DNA]</scope>
    <source>
        <strain evidence="2">CDK2</strain>
    </source>
</reference>
<name>A0A0P7HXX7_9EURY</name>
<protein>
    <submittedName>
        <fullName evidence="1">Uncharacterized protein</fullName>
    </submittedName>
</protein>